<organism evidence="3 4">
    <name type="scientific">Conoideocrella luteorostrata</name>
    <dbReference type="NCBI Taxonomy" id="1105319"/>
    <lineage>
        <taxon>Eukaryota</taxon>
        <taxon>Fungi</taxon>
        <taxon>Dikarya</taxon>
        <taxon>Ascomycota</taxon>
        <taxon>Pezizomycotina</taxon>
        <taxon>Sordariomycetes</taxon>
        <taxon>Hypocreomycetidae</taxon>
        <taxon>Hypocreales</taxon>
        <taxon>Clavicipitaceae</taxon>
        <taxon>Conoideocrella</taxon>
    </lineage>
</organism>
<dbReference type="PROSITE" id="PS50837">
    <property type="entry name" value="NACHT"/>
    <property type="match status" value="1"/>
</dbReference>
<accession>A0AAJ0CL49</accession>
<gene>
    <name evidence="3" type="ORF">QQS21_008648</name>
</gene>
<dbReference type="Proteomes" id="UP001251528">
    <property type="component" value="Unassembled WGS sequence"/>
</dbReference>
<feature type="domain" description="NACHT" evidence="2">
    <location>
        <begin position="290"/>
        <end position="437"/>
    </location>
</feature>
<evidence type="ECO:0000259" key="2">
    <source>
        <dbReference type="PROSITE" id="PS50837"/>
    </source>
</evidence>
<dbReference type="Pfam" id="PF24809">
    <property type="entry name" value="DUF7708"/>
    <property type="match status" value="1"/>
</dbReference>
<evidence type="ECO:0000313" key="3">
    <source>
        <dbReference type="EMBL" id="KAK2593644.1"/>
    </source>
</evidence>
<dbReference type="InterPro" id="IPR027417">
    <property type="entry name" value="P-loop_NTPase"/>
</dbReference>
<sequence length="796" mass="91559">MPLAPAVSALARQTIRVAYDELDRTINLADKRDFQNTTVQHVRKAALEIENQLAARQSLRNMRRLMPLFRGLEHYSKVANILCNGTPYLPWIWAPITLILRVASEYVEAFEQIIKGYSSISESLKRFEILSDAFIGQIEFQNTLAVFYADILTFHKHAYKFVRRSGWKLMFLTSWGRFERRFNNILEDLKQHGSLIDQEANARDIAEARKMREDIRTWREESQSQVRQEEIEQNAKQYEAITSWLNISESDQLNIFDSISSEAAEYEGTCGWILRNPKVRSWADSIPDTPTLWLKGSAGTGKSVLCTQLINFMKRSKFVIHHFCTYLYTTSTMYEQIIRSLLLQLLRKDGDLVAHMYKAYVLEKKSPTAQALEQILRTLLASMSSETNQVEYIWIVIDGLDECEADKQTRLIRLINQVTSKHPLPGSTACKVLISSRAPSNSLERLRNKQAIYLNEEKDHLYMAIHQYVGQRLIILGDKLRQLGMEHEETKRIQTAIATKADGKYAPPRKVERHISSFLQGMFLYARLVVDYLASNIFFSAEEIKTSVERLPRKLTDFYQKILTQILIHLDPRSVDRIRCVLGWVAFAKRPLRKFELLSAITFSYGDPEIALLAPQYILDVCGPLIEERHDSVLAFIHISVKEFLQTPGRTIVIHEQQTLHEHGKATIICLLSGLNVFEKTYNEMEKFLRVAKGLHGFHVYATEFWTEYVLSFAVSNDTINTSSPPSLITLACQLADELQELDPAVLGESKSETSLVDERLLSLQRHMVLQRHVERALRARSLKSLESRILQAQGE</sequence>
<protein>
    <recommendedName>
        <fullName evidence="2">NACHT domain-containing protein</fullName>
    </recommendedName>
</protein>
<dbReference type="AlphaFoldDB" id="A0AAJ0CL49"/>
<comment type="caution">
    <text evidence="3">The sequence shown here is derived from an EMBL/GenBank/DDBJ whole genome shotgun (WGS) entry which is preliminary data.</text>
</comment>
<dbReference type="InterPro" id="IPR007111">
    <property type="entry name" value="NACHT_NTPase"/>
</dbReference>
<dbReference type="InterPro" id="IPR056125">
    <property type="entry name" value="DUF7708"/>
</dbReference>
<dbReference type="InterPro" id="IPR056884">
    <property type="entry name" value="NPHP3-like_N"/>
</dbReference>
<proteinExistence type="predicted"/>
<dbReference type="PANTHER" id="PTHR10039">
    <property type="entry name" value="AMELOGENIN"/>
    <property type="match status" value="1"/>
</dbReference>
<dbReference type="EMBL" id="JASWJB010000202">
    <property type="protein sequence ID" value="KAK2593644.1"/>
    <property type="molecule type" value="Genomic_DNA"/>
</dbReference>
<dbReference type="PANTHER" id="PTHR10039:SF14">
    <property type="entry name" value="NACHT DOMAIN-CONTAINING PROTEIN"/>
    <property type="match status" value="1"/>
</dbReference>
<dbReference type="Pfam" id="PF24883">
    <property type="entry name" value="NPHP3_N"/>
    <property type="match status" value="1"/>
</dbReference>
<keyword evidence="4" id="KW-1185">Reference proteome</keyword>
<evidence type="ECO:0000313" key="4">
    <source>
        <dbReference type="Proteomes" id="UP001251528"/>
    </source>
</evidence>
<name>A0AAJ0CL49_9HYPO</name>
<dbReference type="Gene3D" id="3.40.50.300">
    <property type="entry name" value="P-loop containing nucleotide triphosphate hydrolases"/>
    <property type="match status" value="1"/>
</dbReference>
<reference evidence="3" key="1">
    <citation type="submission" date="2023-06" db="EMBL/GenBank/DDBJ databases">
        <title>Conoideocrella luteorostrata (Hypocreales: Clavicipitaceae), a potential biocontrol fungus for elongate hemlock scale in United States Christmas tree production areas.</title>
        <authorList>
            <person name="Barrett H."/>
            <person name="Lovett B."/>
            <person name="Macias A.M."/>
            <person name="Stajich J.E."/>
            <person name="Kasson M.T."/>
        </authorList>
    </citation>
    <scope>NUCLEOTIDE SEQUENCE</scope>
    <source>
        <strain evidence="3">ARSEF 14590</strain>
    </source>
</reference>
<dbReference type="SUPFAM" id="SSF52540">
    <property type="entry name" value="P-loop containing nucleoside triphosphate hydrolases"/>
    <property type="match status" value="1"/>
</dbReference>
<keyword evidence="1" id="KW-0677">Repeat</keyword>
<evidence type="ECO:0000256" key="1">
    <source>
        <dbReference type="ARBA" id="ARBA00022737"/>
    </source>
</evidence>